<dbReference type="Pfam" id="PF19372">
    <property type="entry name" value="DUF5947"/>
    <property type="match status" value="2"/>
</dbReference>
<protein>
    <submittedName>
        <fullName evidence="2">Uncharacterized protein</fullName>
    </submittedName>
</protein>
<proteinExistence type="predicted"/>
<dbReference type="EMBL" id="JADKYB010000033">
    <property type="protein sequence ID" value="MBM9510249.1"/>
    <property type="molecule type" value="Genomic_DNA"/>
</dbReference>
<feature type="compositionally biased region" description="Basic and acidic residues" evidence="1">
    <location>
        <begin position="177"/>
        <end position="190"/>
    </location>
</feature>
<dbReference type="InterPro" id="IPR045991">
    <property type="entry name" value="DUF5947"/>
</dbReference>
<accession>A0ABS2U3S6</accession>
<comment type="caution">
    <text evidence="2">The sequence shown here is derived from an EMBL/GenBank/DDBJ whole genome shotgun (WGS) entry which is preliminary data.</text>
</comment>
<keyword evidence="3" id="KW-1185">Reference proteome</keyword>
<evidence type="ECO:0000313" key="3">
    <source>
        <dbReference type="Proteomes" id="UP000749040"/>
    </source>
</evidence>
<feature type="compositionally biased region" description="Gly residues" evidence="1">
    <location>
        <begin position="117"/>
        <end position="134"/>
    </location>
</feature>
<gene>
    <name evidence="2" type="ORF">ITX44_37970</name>
</gene>
<dbReference type="Proteomes" id="UP000749040">
    <property type="component" value="Unassembled WGS sequence"/>
</dbReference>
<dbReference type="RefSeq" id="WP_205364021.1">
    <property type="nucleotide sequence ID" value="NZ_JADKYB010000033.1"/>
</dbReference>
<evidence type="ECO:0000313" key="2">
    <source>
        <dbReference type="EMBL" id="MBM9510249.1"/>
    </source>
</evidence>
<name>A0ABS2U3S6_9ACTN</name>
<reference evidence="2 3" key="1">
    <citation type="submission" date="2021-01" db="EMBL/GenBank/DDBJ databases">
        <title>Streptomyces acididurans sp. nov., isolated from a peat swamp forest soil.</title>
        <authorList>
            <person name="Chantavorakit T."/>
            <person name="Duangmal K."/>
        </authorList>
    </citation>
    <scope>NUCLEOTIDE SEQUENCE [LARGE SCALE GENOMIC DNA]</scope>
    <source>
        <strain evidence="2 3">KK5PA1</strain>
    </source>
</reference>
<feature type="region of interest" description="Disordered" evidence="1">
    <location>
        <begin position="97"/>
        <end position="222"/>
    </location>
</feature>
<organism evidence="2 3">
    <name type="scientific">Actinacidiphila acididurans</name>
    <dbReference type="NCBI Taxonomy" id="2784346"/>
    <lineage>
        <taxon>Bacteria</taxon>
        <taxon>Bacillati</taxon>
        <taxon>Actinomycetota</taxon>
        <taxon>Actinomycetes</taxon>
        <taxon>Kitasatosporales</taxon>
        <taxon>Streptomycetaceae</taxon>
        <taxon>Actinacidiphila</taxon>
    </lineage>
</organism>
<evidence type="ECO:0000256" key="1">
    <source>
        <dbReference type="SAM" id="MobiDB-lite"/>
    </source>
</evidence>
<sequence length="362" mass="36182">MHTVTGGPAATGATGADALSAARSGPAAAAVTAGGGLRRLARQAAGRAAGAQAEDAPERCELCAEPLPAGHRHLLRPADGSVACACRACALLFGPESSPGIGPGATGGSRPEAASGSGPGAAGHIGPEGCGGPDATGHVAPGAVGGTGHGESAATGGHGPDSTRDLATDTGGSRPEAAYDHGPDSTRDLAPDTGGPEPGRTPGTGGPAGHTTAPRSSEATPHRGYLALPETRQRLDGCAIDDTVWAALGIPVGLAFFTRSAESGAITAAYPSPLGAVRFTVAAESWRELARCHSALPELPAEVTALLVHRARGAAEHWLVPLDDCYRLVALVRAHWKGLGGGDEVWQRIDDFFRALNAAHRT</sequence>